<dbReference type="GeneID" id="1442609"/>
<dbReference type="InterPro" id="IPR057266">
    <property type="entry name" value="Ribosomal_uL5_euk/arc-type"/>
</dbReference>
<protein>
    <recommendedName>
        <fullName evidence="8">Large ribosomal subunit protein uL5</fullName>
    </recommendedName>
</protein>
<feature type="domain" description="Large ribosomal subunit protein uL5 C-terminal" evidence="11">
    <location>
        <begin position="75"/>
        <end position="172"/>
    </location>
</feature>
<evidence type="ECO:0000313" key="13">
    <source>
        <dbReference type="Proteomes" id="UP000617544"/>
    </source>
</evidence>
<name>A0A832T5Z1_PYRHR</name>
<gene>
    <name evidence="8" type="primary">rpl5</name>
    <name evidence="12" type="ORF">HA331_03050</name>
</gene>
<dbReference type="Proteomes" id="UP000617544">
    <property type="component" value="Unassembled WGS sequence"/>
</dbReference>
<comment type="caution">
    <text evidence="12">The sequence shown here is derived from an EMBL/GenBank/DDBJ whole genome shotgun (WGS) entry which is preliminary data.</text>
</comment>
<comment type="function">
    <text evidence="8">This is 1 of the proteins that bind and probably mediate the attachment of the 5S RNA into the large ribosomal subunit, where it forms part of the central protuberance. In the 70S ribosome it contacts protein S13 of the 30S subunit (bridge B1b), connecting the 2 subunits; this bridge is implicated in subunit movement. May contact the P site tRNA; the 5S rRNA and some of its associated proteins might help stabilize positioning of ribosome-bound tRNAs.</text>
</comment>
<comment type="subunit">
    <text evidence="7 8">Part of the 50S ribosomal subunit; contacts the 5S rRNA and probably tRNA. Forms a bridge to the 30S subunit in the 70S ribosome.</text>
</comment>
<dbReference type="InterPro" id="IPR022803">
    <property type="entry name" value="Ribosomal_uL5_dom_sf"/>
</dbReference>
<keyword evidence="3 8" id="KW-0699">rRNA-binding</keyword>
<evidence type="ECO:0000256" key="2">
    <source>
        <dbReference type="ARBA" id="ARBA00022555"/>
    </source>
</evidence>
<keyword evidence="6 8" id="KW-0687">Ribonucleoprotein</keyword>
<dbReference type="NCBIfam" id="NF003258">
    <property type="entry name" value="PRK04219.1"/>
    <property type="match status" value="1"/>
</dbReference>
<accession>A0A832T5Z1</accession>
<keyword evidence="2 8" id="KW-0820">tRNA-binding</keyword>
<dbReference type="Gene3D" id="3.30.1440.10">
    <property type="match status" value="1"/>
</dbReference>
<keyword evidence="5 8" id="KW-0689">Ribosomal protein</keyword>
<dbReference type="RefSeq" id="WP_010885827.1">
    <property type="nucleotide sequence ID" value="NZ_DUJN01000002.1"/>
</dbReference>
<dbReference type="AlphaFoldDB" id="A0A832T5Z1"/>
<dbReference type="SUPFAM" id="SSF55282">
    <property type="entry name" value="RL5-like"/>
    <property type="match status" value="1"/>
</dbReference>
<dbReference type="GO" id="GO:0019843">
    <property type="term" value="F:rRNA binding"/>
    <property type="evidence" value="ECO:0007669"/>
    <property type="project" value="UniProtKB-UniRule"/>
</dbReference>
<reference evidence="12" key="1">
    <citation type="journal article" date="2020" name="bioRxiv">
        <title>A rank-normalized archaeal taxonomy based on genome phylogeny resolves widespread incomplete and uneven classifications.</title>
        <authorList>
            <person name="Rinke C."/>
            <person name="Chuvochina M."/>
            <person name="Mussig A.J."/>
            <person name="Chaumeil P.-A."/>
            <person name="Waite D.W."/>
            <person name="Whitman W.B."/>
            <person name="Parks D.H."/>
            <person name="Hugenholtz P."/>
        </authorList>
    </citation>
    <scope>NUCLEOTIDE SEQUENCE</scope>
    <source>
        <strain evidence="12">UBA8834</strain>
    </source>
</reference>
<evidence type="ECO:0000256" key="3">
    <source>
        <dbReference type="ARBA" id="ARBA00022730"/>
    </source>
</evidence>
<dbReference type="GO" id="GO:0005840">
    <property type="term" value="C:ribosome"/>
    <property type="evidence" value="ECO:0007669"/>
    <property type="project" value="UniProtKB-KW"/>
</dbReference>
<evidence type="ECO:0000256" key="1">
    <source>
        <dbReference type="ARBA" id="ARBA00008553"/>
    </source>
</evidence>
<keyword evidence="4 8" id="KW-0694">RNA-binding</keyword>
<dbReference type="EMBL" id="DUJN01000002">
    <property type="protein sequence ID" value="HII60728.1"/>
    <property type="molecule type" value="Genomic_DNA"/>
</dbReference>
<dbReference type="InterPro" id="IPR031309">
    <property type="entry name" value="Ribosomal_uL5_C"/>
</dbReference>
<comment type="similarity">
    <text evidence="1 8 9">Belongs to the universal ribosomal protein uL5 family.</text>
</comment>
<dbReference type="InterPro" id="IPR031310">
    <property type="entry name" value="Ribosomal_uL5_N"/>
</dbReference>
<dbReference type="PIRSF" id="PIRSF002161">
    <property type="entry name" value="Ribosomal_L5"/>
    <property type="match status" value="1"/>
</dbReference>
<evidence type="ECO:0000259" key="10">
    <source>
        <dbReference type="Pfam" id="PF00281"/>
    </source>
</evidence>
<dbReference type="InterPro" id="IPR002132">
    <property type="entry name" value="Ribosomal_uL5"/>
</dbReference>
<feature type="domain" description="Large ribosomal subunit protein uL5 N-terminal" evidence="10">
    <location>
        <begin position="18"/>
        <end position="71"/>
    </location>
</feature>
<dbReference type="GO" id="GO:1990904">
    <property type="term" value="C:ribonucleoprotein complex"/>
    <property type="evidence" value="ECO:0007669"/>
    <property type="project" value="UniProtKB-KW"/>
</dbReference>
<dbReference type="SMR" id="A0A832T5Z1"/>
<organism evidence="12 13">
    <name type="scientific">Pyrococcus horikoshii</name>
    <dbReference type="NCBI Taxonomy" id="53953"/>
    <lineage>
        <taxon>Archaea</taxon>
        <taxon>Methanobacteriati</taxon>
        <taxon>Methanobacteriota</taxon>
        <taxon>Thermococci</taxon>
        <taxon>Thermococcales</taxon>
        <taxon>Thermococcaceae</taxon>
        <taxon>Pyrococcus</taxon>
    </lineage>
</organism>
<dbReference type="FunFam" id="3.30.1440.10:FF:000002">
    <property type="entry name" value="60S ribosomal protein L11"/>
    <property type="match status" value="1"/>
</dbReference>
<evidence type="ECO:0000256" key="9">
    <source>
        <dbReference type="RuleBase" id="RU003930"/>
    </source>
</evidence>
<sequence>MPVSIPNREEILADWEAHPMRRPRIQKVTINIGVGESGERLTKAEIMLQRLTGQKPIRRKAKKTNRDFGIRRGEPIAVKVTLRGPKAYEMLKRLLAAVDYKLKASSFDEHGNVCFGIEEHINIPGVEYDPEIGIFGMDVCVTLERPGFRVARRKRKRARIPTRHKLTKEEGMLYMMEEFGVEIVEEEG</sequence>
<evidence type="ECO:0000256" key="6">
    <source>
        <dbReference type="ARBA" id="ARBA00023274"/>
    </source>
</evidence>
<evidence type="ECO:0000256" key="7">
    <source>
        <dbReference type="ARBA" id="ARBA00065757"/>
    </source>
</evidence>
<evidence type="ECO:0000256" key="8">
    <source>
        <dbReference type="HAMAP-Rule" id="MF_01333"/>
    </source>
</evidence>
<evidence type="ECO:0000313" key="12">
    <source>
        <dbReference type="EMBL" id="HII60728.1"/>
    </source>
</evidence>
<proteinExistence type="inferred from homology"/>
<evidence type="ECO:0000256" key="5">
    <source>
        <dbReference type="ARBA" id="ARBA00022980"/>
    </source>
</evidence>
<dbReference type="GO" id="GO:0006412">
    <property type="term" value="P:translation"/>
    <property type="evidence" value="ECO:0007669"/>
    <property type="project" value="UniProtKB-UniRule"/>
</dbReference>
<evidence type="ECO:0000256" key="4">
    <source>
        <dbReference type="ARBA" id="ARBA00022884"/>
    </source>
</evidence>
<dbReference type="OMA" id="PIGCAVT"/>
<dbReference type="GO" id="GO:0003735">
    <property type="term" value="F:structural constituent of ribosome"/>
    <property type="evidence" value="ECO:0007669"/>
    <property type="project" value="InterPro"/>
</dbReference>
<evidence type="ECO:0000259" key="11">
    <source>
        <dbReference type="Pfam" id="PF00673"/>
    </source>
</evidence>
<dbReference type="Pfam" id="PF00281">
    <property type="entry name" value="Ribosomal_L5"/>
    <property type="match status" value="1"/>
</dbReference>
<dbReference type="Pfam" id="PF00673">
    <property type="entry name" value="Ribosomal_L5_C"/>
    <property type="match status" value="1"/>
</dbReference>
<dbReference type="HAMAP" id="MF_01333_A">
    <property type="entry name" value="Ribosomal_uL5_A"/>
    <property type="match status" value="1"/>
</dbReference>
<dbReference type="InterPro" id="IPR022804">
    <property type="entry name" value="Ribosomal_uL5_arc"/>
</dbReference>
<dbReference type="GO" id="GO:0000049">
    <property type="term" value="F:tRNA binding"/>
    <property type="evidence" value="ECO:0007669"/>
    <property type="project" value="UniProtKB-UniRule"/>
</dbReference>
<dbReference type="PANTHER" id="PTHR11994">
    <property type="entry name" value="60S RIBOSOMAL PROTEIN L11-RELATED"/>
    <property type="match status" value="1"/>
</dbReference>